<evidence type="ECO:0000313" key="2">
    <source>
        <dbReference type="EMBL" id="PSS07134.1"/>
    </source>
</evidence>
<feature type="compositionally biased region" description="Low complexity" evidence="1">
    <location>
        <begin position="140"/>
        <end position="158"/>
    </location>
</feature>
<name>A0A2T3AQ84_AMORE</name>
<evidence type="ECO:0000313" key="3">
    <source>
        <dbReference type="Proteomes" id="UP000241818"/>
    </source>
</evidence>
<feature type="region of interest" description="Disordered" evidence="1">
    <location>
        <begin position="121"/>
        <end position="218"/>
    </location>
</feature>
<protein>
    <recommendedName>
        <fullName evidence="4">RNA helicase HEL117</fullName>
    </recommendedName>
</protein>
<feature type="compositionally biased region" description="Basic residues" evidence="1">
    <location>
        <begin position="16"/>
        <end position="47"/>
    </location>
</feature>
<dbReference type="GeneID" id="36577566"/>
<evidence type="ECO:0000256" key="1">
    <source>
        <dbReference type="SAM" id="MobiDB-lite"/>
    </source>
</evidence>
<dbReference type="AlphaFoldDB" id="A0A2T3AQ84"/>
<dbReference type="RefSeq" id="XP_024716790.1">
    <property type="nucleotide sequence ID" value="XM_024869485.1"/>
</dbReference>
<feature type="compositionally biased region" description="Acidic residues" evidence="1">
    <location>
        <begin position="163"/>
        <end position="175"/>
    </location>
</feature>
<dbReference type="Proteomes" id="UP000241818">
    <property type="component" value="Unassembled WGS sequence"/>
</dbReference>
<dbReference type="OrthoDB" id="2139939at2759"/>
<feature type="compositionally biased region" description="Basic and acidic residues" evidence="1">
    <location>
        <begin position="242"/>
        <end position="270"/>
    </location>
</feature>
<dbReference type="InterPro" id="IPR044688">
    <property type="entry name" value="SCI-1-like"/>
</dbReference>
<sequence length="347" mass="40085">MADHRRSHRHDEHRARQSRSRSPHRHHRPHSHRARSPHHHHHHHKKHTPPEAFPKELPYNSRALTKGDYATFKPLFALYLDIQKGKVLEELDEVEAKGRWKSFLGKWNRGELAEGWYDPSTFQKAQQSASSSAPDHDDGSSNTRPRATSPSSTSARDPAANEEAGEEDSDTDSDDSVGPTLPGQERRSRGSRRMGPRIPGMQDLELKREMEAEDGLARRDDLRFERKLDRKAQKEALDELVPRAEAGTRERQLEKKREVNEKMKSFRERSPGAAEVPDAELMGGGDGIGEYKKMKQEFERKKTERELRREEIMRARAAEKEERLNEYRAKEEETMAMLKALAKQRFG</sequence>
<dbReference type="InParanoid" id="A0A2T3AQ84"/>
<dbReference type="PANTHER" id="PTHR34117:SF1">
    <property type="entry name" value="STYLE CELL-CYCLE INHIBITOR 1"/>
    <property type="match status" value="1"/>
</dbReference>
<feature type="compositionally biased region" description="Low complexity" evidence="1">
    <location>
        <begin position="121"/>
        <end position="133"/>
    </location>
</feature>
<organism evidence="2 3">
    <name type="scientific">Amorphotheca resinae ATCC 22711</name>
    <dbReference type="NCBI Taxonomy" id="857342"/>
    <lineage>
        <taxon>Eukaryota</taxon>
        <taxon>Fungi</taxon>
        <taxon>Dikarya</taxon>
        <taxon>Ascomycota</taxon>
        <taxon>Pezizomycotina</taxon>
        <taxon>Leotiomycetes</taxon>
        <taxon>Helotiales</taxon>
        <taxon>Amorphothecaceae</taxon>
        <taxon>Amorphotheca</taxon>
    </lineage>
</organism>
<feature type="region of interest" description="Disordered" evidence="1">
    <location>
        <begin position="1"/>
        <end position="57"/>
    </location>
</feature>
<feature type="region of interest" description="Disordered" evidence="1">
    <location>
        <begin position="242"/>
        <end position="290"/>
    </location>
</feature>
<dbReference type="PANTHER" id="PTHR34117">
    <property type="entry name" value="STYLE CELL-CYCLE INHIBITOR 1"/>
    <property type="match status" value="1"/>
</dbReference>
<evidence type="ECO:0008006" key="4">
    <source>
        <dbReference type="Google" id="ProtNLM"/>
    </source>
</evidence>
<dbReference type="EMBL" id="KZ679019">
    <property type="protein sequence ID" value="PSS07134.1"/>
    <property type="molecule type" value="Genomic_DNA"/>
</dbReference>
<accession>A0A2T3AQ84</accession>
<reference evidence="2 3" key="1">
    <citation type="journal article" date="2018" name="New Phytol.">
        <title>Comparative genomics and transcriptomics depict ericoid mycorrhizal fungi as versatile saprotrophs and plant mutualists.</title>
        <authorList>
            <person name="Martino E."/>
            <person name="Morin E."/>
            <person name="Grelet G.A."/>
            <person name="Kuo A."/>
            <person name="Kohler A."/>
            <person name="Daghino S."/>
            <person name="Barry K.W."/>
            <person name="Cichocki N."/>
            <person name="Clum A."/>
            <person name="Dockter R.B."/>
            <person name="Hainaut M."/>
            <person name="Kuo R.C."/>
            <person name="LaButti K."/>
            <person name="Lindahl B.D."/>
            <person name="Lindquist E.A."/>
            <person name="Lipzen A."/>
            <person name="Khouja H.R."/>
            <person name="Magnuson J."/>
            <person name="Murat C."/>
            <person name="Ohm R.A."/>
            <person name="Singer S.W."/>
            <person name="Spatafora J.W."/>
            <person name="Wang M."/>
            <person name="Veneault-Fourrey C."/>
            <person name="Henrissat B."/>
            <person name="Grigoriev I.V."/>
            <person name="Martin F.M."/>
            <person name="Perotto S."/>
        </authorList>
    </citation>
    <scope>NUCLEOTIDE SEQUENCE [LARGE SCALE GENOMIC DNA]</scope>
    <source>
        <strain evidence="2 3">ATCC 22711</strain>
    </source>
</reference>
<feature type="compositionally biased region" description="Basic and acidic residues" evidence="1">
    <location>
        <begin position="204"/>
        <end position="218"/>
    </location>
</feature>
<feature type="compositionally biased region" description="Basic and acidic residues" evidence="1">
    <location>
        <begin position="1"/>
        <end position="15"/>
    </location>
</feature>
<gene>
    <name evidence="2" type="ORF">M430DRAFT_70267</name>
</gene>
<proteinExistence type="predicted"/>
<keyword evidence="3" id="KW-1185">Reference proteome</keyword>